<keyword evidence="1" id="KW-0732">Signal</keyword>
<dbReference type="Proteomes" id="UP001596161">
    <property type="component" value="Unassembled WGS sequence"/>
</dbReference>
<evidence type="ECO:0000313" key="2">
    <source>
        <dbReference type="EMBL" id="MFC5270963.1"/>
    </source>
</evidence>
<keyword evidence="3" id="KW-1185">Reference proteome</keyword>
<gene>
    <name evidence="2" type="ORF">ACFPIB_10100</name>
</gene>
<proteinExistence type="predicted"/>
<protein>
    <recommendedName>
        <fullName evidence="4">Outer membrane protein beta-barrel domain-containing protein</fullName>
    </recommendedName>
</protein>
<dbReference type="EMBL" id="JBHSKT010000005">
    <property type="protein sequence ID" value="MFC5270963.1"/>
    <property type="molecule type" value="Genomic_DNA"/>
</dbReference>
<accession>A0ABW0ECJ9</accession>
<evidence type="ECO:0000256" key="1">
    <source>
        <dbReference type="SAM" id="SignalP"/>
    </source>
</evidence>
<evidence type="ECO:0008006" key="4">
    <source>
        <dbReference type="Google" id="ProtNLM"/>
    </source>
</evidence>
<comment type="caution">
    <text evidence="2">The sequence shown here is derived from an EMBL/GenBank/DDBJ whole genome shotgun (WGS) entry which is preliminary data.</text>
</comment>
<organism evidence="2 3">
    <name type="scientific">Adhaeribacter terreus</name>
    <dbReference type="NCBI Taxonomy" id="529703"/>
    <lineage>
        <taxon>Bacteria</taxon>
        <taxon>Pseudomonadati</taxon>
        <taxon>Bacteroidota</taxon>
        <taxon>Cytophagia</taxon>
        <taxon>Cytophagales</taxon>
        <taxon>Hymenobacteraceae</taxon>
        <taxon>Adhaeribacter</taxon>
    </lineage>
</organism>
<sequence>MKFRNLLRCTLLAGIFLCTALSAFSQSNYLQLSAGYNFNFASLIDDTEMSYGKGVTPGITIGRMFTDKIGAELSVRYLLGSKDQYSYTYQIPSGYGPITMNAEVTKYSRMLLLEPAFVVSGNSPSTNIYAKFGPVIGFGKIYEKYYEDGDGSPLERNLELKGGAALGGQTTFGVNFNAEAKTSLFAEANLKLLWYSPTHGEVVKLLSNGKDRTADMSVRGREVEYVKSPNNSYGNYDTPAQAPKFNHPFSSAGFNIGLKRTF</sequence>
<dbReference type="RefSeq" id="WP_378017331.1">
    <property type="nucleotide sequence ID" value="NZ_JBHSKT010000005.1"/>
</dbReference>
<evidence type="ECO:0000313" key="3">
    <source>
        <dbReference type="Proteomes" id="UP001596161"/>
    </source>
</evidence>
<dbReference type="Gene3D" id="2.40.160.20">
    <property type="match status" value="1"/>
</dbReference>
<name>A0ABW0ECJ9_9BACT</name>
<reference evidence="3" key="1">
    <citation type="journal article" date="2019" name="Int. J. Syst. Evol. Microbiol.">
        <title>The Global Catalogue of Microorganisms (GCM) 10K type strain sequencing project: providing services to taxonomists for standard genome sequencing and annotation.</title>
        <authorList>
            <consortium name="The Broad Institute Genomics Platform"/>
            <consortium name="The Broad Institute Genome Sequencing Center for Infectious Disease"/>
            <person name="Wu L."/>
            <person name="Ma J."/>
        </authorList>
    </citation>
    <scope>NUCLEOTIDE SEQUENCE [LARGE SCALE GENOMIC DNA]</scope>
    <source>
        <strain evidence="3">KACC 12602</strain>
    </source>
</reference>
<feature type="chain" id="PRO_5046321062" description="Outer membrane protein beta-barrel domain-containing protein" evidence="1">
    <location>
        <begin position="26"/>
        <end position="262"/>
    </location>
</feature>
<feature type="signal peptide" evidence="1">
    <location>
        <begin position="1"/>
        <end position="25"/>
    </location>
</feature>